<keyword evidence="2" id="KW-1185">Reference proteome</keyword>
<dbReference type="InterPro" id="IPR006583">
    <property type="entry name" value="PAN-3_domain"/>
</dbReference>
<dbReference type="eggNOG" id="ENOG502TKKE">
    <property type="taxonomic scope" value="Eukaryota"/>
</dbReference>
<dbReference type="PANTHER" id="PTHR47629">
    <property type="entry name" value="C-TYPE LECTIN-RELATED"/>
    <property type="match status" value="1"/>
</dbReference>
<accession>A0A1I7T4Y9</accession>
<dbReference type="Proteomes" id="UP000095282">
    <property type="component" value="Unplaced"/>
</dbReference>
<organism evidence="2 3">
    <name type="scientific">Caenorhabditis tropicalis</name>
    <dbReference type="NCBI Taxonomy" id="1561998"/>
    <lineage>
        <taxon>Eukaryota</taxon>
        <taxon>Metazoa</taxon>
        <taxon>Ecdysozoa</taxon>
        <taxon>Nematoda</taxon>
        <taxon>Chromadorea</taxon>
        <taxon>Rhabditida</taxon>
        <taxon>Rhabditina</taxon>
        <taxon>Rhabditomorpha</taxon>
        <taxon>Rhabditoidea</taxon>
        <taxon>Rhabditidae</taxon>
        <taxon>Peloderinae</taxon>
        <taxon>Caenorhabditis</taxon>
    </lineage>
</organism>
<dbReference type="SMART" id="SM00605">
    <property type="entry name" value="CW"/>
    <property type="match status" value="1"/>
</dbReference>
<sequence>MMIVWGKPSSFNPVPQFYQNIDWPACIQTCYEYQSCVLAFQNTSGCNLFLFNGFPPIQKTNSTEGSIVAFKIYSTENRTDYVCPNGINAPTFNNKNATVLFVDENLKTELKFLRRNVFNSFVFQGYLYLDSNPDYYPEKVWYNISLTGSLWTLSYNWAPLCQFGYYGYYDNPDGTWCAMFLSSNLTKQNIGVNYDATACQRFGALFPTINYPVDAQVIPVFLNRSHVDFMPNEQYYIRIDGVRTKACQSAPKTASCMTAAGFTFTDSRFKGNLNNYGWATNAGARSGSDDDCLVLVYPPIGGNVKVDVRRCSDFN</sequence>
<evidence type="ECO:0000259" key="1">
    <source>
        <dbReference type="SMART" id="SM00605"/>
    </source>
</evidence>
<dbReference type="AlphaFoldDB" id="A0A1I7T4Y9"/>
<evidence type="ECO:0000313" key="2">
    <source>
        <dbReference type="Proteomes" id="UP000095282"/>
    </source>
</evidence>
<feature type="domain" description="PAN-3" evidence="1">
    <location>
        <begin position="1"/>
        <end position="110"/>
    </location>
</feature>
<name>A0A1I7T4Y9_9PELO</name>
<dbReference type="WBParaSite" id="Csp11.Scaffold507.g2446.t2">
    <property type="protein sequence ID" value="Csp11.Scaffold507.g2446.t2"/>
    <property type="gene ID" value="Csp11.Scaffold507.g2446"/>
</dbReference>
<dbReference type="PANTHER" id="PTHR47629:SF1">
    <property type="entry name" value="C-TYPE LECTIN DOMAIN-CONTAINING PROTEIN-RELATED"/>
    <property type="match status" value="1"/>
</dbReference>
<protein>
    <submittedName>
        <fullName evidence="3">CW domain-containing protein</fullName>
    </submittedName>
</protein>
<proteinExistence type="predicted"/>
<evidence type="ECO:0000313" key="3">
    <source>
        <dbReference type="WBParaSite" id="Csp11.Scaffold507.g2446.t2"/>
    </source>
</evidence>
<dbReference type="Pfam" id="PF08277">
    <property type="entry name" value="PAN_3"/>
    <property type="match status" value="1"/>
</dbReference>
<reference evidence="3" key="1">
    <citation type="submission" date="2016-11" db="UniProtKB">
        <authorList>
            <consortium name="WormBaseParasite"/>
        </authorList>
    </citation>
    <scope>IDENTIFICATION</scope>
</reference>